<evidence type="ECO:0000313" key="1">
    <source>
        <dbReference type="EMBL" id="KAI0067495.1"/>
    </source>
</evidence>
<name>A0ACB8TGH4_9AGAM</name>
<sequence length="602" mass="65911">MVQDDGEAYTGLEKSKSKRRAEDEGSGIGTSENPQTNQSTRKKHNTSQAPHTPAHAAAPPPQPSSRVSPPADDVDRMVQDDGDVYTGPSAQEKGKQRADAAAGPDIGAFEQPRANKKPRKKTRRQPEDFGSAMPNPIIPPDSTAEAMSQFYAMFGRAVKLLQNDLRGALDEQGKQIQKDLDSLRATINGAPKNCGPGPTANESKRTSRRQRRQKEKDIDTLAGHTQWARFRHTVRYHFMLLLNTSFNALNALPPPFTDQEIEDFDSQREGCIVITADEFRFDFTRPVTSLINEHAIDVFAHDLRQSILLHGWYSHPSPFDKEFIEIQYIKDSLCRHLRYAKSKYHHTVVDPLTPAEIDLKLKAAARSTRKTNLTYWRTDLVAEYFPEHLDFIEKGGSALMSSDESASELDPDGLAVVAYDRVYPIWRSLELSEFLWNLDKLRRLTRQPRVGTRSVSGAPPRIRRHSQKVREDAVAPPGLHSNCYTPAWLKRLRDFERDLLKVVSGNYPFTLNTGLFDPVPGLAPKPTSTAQGNTGPGGSSTTSAGASGAGVGTSGAGTSGAGTSGAGKSGAGRGETGESASGSLRRNAPRKATVESGSSSDL</sequence>
<dbReference type="Proteomes" id="UP000814140">
    <property type="component" value="Unassembled WGS sequence"/>
</dbReference>
<evidence type="ECO:0000313" key="2">
    <source>
        <dbReference type="Proteomes" id="UP000814140"/>
    </source>
</evidence>
<dbReference type="EMBL" id="MU277190">
    <property type="protein sequence ID" value="KAI0067495.1"/>
    <property type="molecule type" value="Genomic_DNA"/>
</dbReference>
<protein>
    <submittedName>
        <fullName evidence="1">Uncharacterized protein</fullName>
    </submittedName>
</protein>
<accession>A0ACB8TGH4</accession>
<reference evidence="1" key="1">
    <citation type="submission" date="2021-03" db="EMBL/GenBank/DDBJ databases">
        <authorList>
            <consortium name="DOE Joint Genome Institute"/>
            <person name="Ahrendt S."/>
            <person name="Looney B.P."/>
            <person name="Miyauchi S."/>
            <person name="Morin E."/>
            <person name="Drula E."/>
            <person name="Courty P.E."/>
            <person name="Chicoki N."/>
            <person name="Fauchery L."/>
            <person name="Kohler A."/>
            <person name="Kuo A."/>
            <person name="Labutti K."/>
            <person name="Pangilinan J."/>
            <person name="Lipzen A."/>
            <person name="Riley R."/>
            <person name="Andreopoulos W."/>
            <person name="He G."/>
            <person name="Johnson J."/>
            <person name="Barry K.W."/>
            <person name="Grigoriev I.V."/>
            <person name="Nagy L."/>
            <person name="Hibbett D."/>
            <person name="Henrissat B."/>
            <person name="Matheny P.B."/>
            <person name="Labbe J."/>
            <person name="Martin F."/>
        </authorList>
    </citation>
    <scope>NUCLEOTIDE SEQUENCE</scope>
    <source>
        <strain evidence="1">HHB10654</strain>
    </source>
</reference>
<comment type="caution">
    <text evidence="1">The sequence shown here is derived from an EMBL/GenBank/DDBJ whole genome shotgun (WGS) entry which is preliminary data.</text>
</comment>
<reference evidence="1" key="2">
    <citation type="journal article" date="2022" name="New Phytol.">
        <title>Evolutionary transition to the ectomycorrhizal habit in the genomes of a hyperdiverse lineage of mushroom-forming fungi.</title>
        <authorList>
            <person name="Looney B."/>
            <person name="Miyauchi S."/>
            <person name="Morin E."/>
            <person name="Drula E."/>
            <person name="Courty P.E."/>
            <person name="Kohler A."/>
            <person name="Kuo A."/>
            <person name="LaButti K."/>
            <person name="Pangilinan J."/>
            <person name="Lipzen A."/>
            <person name="Riley R."/>
            <person name="Andreopoulos W."/>
            <person name="He G."/>
            <person name="Johnson J."/>
            <person name="Nolan M."/>
            <person name="Tritt A."/>
            <person name="Barry K.W."/>
            <person name="Grigoriev I.V."/>
            <person name="Nagy L.G."/>
            <person name="Hibbett D."/>
            <person name="Henrissat B."/>
            <person name="Matheny P.B."/>
            <person name="Labbe J."/>
            <person name="Martin F.M."/>
        </authorList>
    </citation>
    <scope>NUCLEOTIDE SEQUENCE</scope>
    <source>
        <strain evidence="1">HHB10654</strain>
    </source>
</reference>
<proteinExistence type="predicted"/>
<keyword evidence="2" id="KW-1185">Reference proteome</keyword>
<organism evidence="1 2">
    <name type="scientific">Artomyces pyxidatus</name>
    <dbReference type="NCBI Taxonomy" id="48021"/>
    <lineage>
        <taxon>Eukaryota</taxon>
        <taxon>Fungi</taxon>
        <taxon>Dikarya</taxon>
        <taxon>Basidiomycota</taxon>
        <taxon>Agaricomycotina</taxon>
        <taxon>Agaricomycetes</taxon>
        <taxon>Russulales</taxon>
        <taxon>Auriscalpiaceae</taxon>
        <taxon>Artomyces</taxon>
    </lineage>
</organism>
<gene>
    <name evidence="1" type="ORF">BV25DRAFT_1912114</name>
</gene>